<feature type="domain" description="GCK" evidence="1">
    <location>
        <begin position="18"/>
        <end position="83"/>
    </location>
</feature>
<accession>R0HLR6</accession>
<dbReference type="Pfam" id="PF07802">
    <property type="entry name" value="GCK"/>
    <property type="match status" value="1"/>
</dbReference>
<protein>
    <recommendedName>
        <fullName evidence="1">GCK domain-containing protein</fullName>
    </recommendedName>
</protein>
<dbReference type="SMART" id="SM01227">
    <property type="entry name" value="GCK"/>
    <property type="match status" value="1"/>
</dbReference>
<dbReference type="KEGG" id="crb:17886422"/>
<dbReference type="Proteomes" id="UP000029121">
    <property type="component" value="Unassembled WGS sequence"/>
</dbReference>
<dbReference type="PANTHER" id="PTHR34357">
    <property type="entry name" value="F7A19.14 PROTEIN-RELATED"/>
    <property type="match status" value="1"/>
</dbReference>
<evidence type="ECO:0000313" key="3">
    <source>
        <dbReference type="Proteomes" id="UP000029121"/>
    </source>
</evidence>
<dbReference type="AlphaFoldDB" id="R0HLR6"/>
<name>R0HLR6_9BRAS</name>
<reference evidence="3" key="1">
    <citation type="journal article" date="2013" name="Nat. Genet.">
        <title>The Capsella rubella genome and the genomic consequences of rapid mating system evolution.</title>
        <authorList>
            <person name="Slotte T."/>
            <person name="Hazzouri K.M."/>
            <person name="Agren J.A."/>
            <person name="Koenig D."/>
            <person name="Maumus F."/>
            <person name="Guo Y.L."/>
            <person name="Steige K."/>
            <person name="Platts A.E."/>
            <person name="Escobar J.S."/>
            <person name="Newman L.K."/>
            <person name="Wang W."/>
            <person name="Mandakova T."/>
            <person name="Vello E."/>
            <person name="Smith L.M."/>
            <person name="Henz S.R."/>
            <person name="Steffen J."/>
            <person name="Takuno S."/>
            <person name="Brandvain Y."/>
            <person name="Coop G."/>
            <person name="Andolfatto P."/>
            <person name="Hu T.T."/>
            <person name="Blanchette M."/>
            <person name="Clark R.M."/>
            <person name="Quesneville H."/>
            <person name="Nordborg M."/>
            <person name="Gaut B.S."/>
            <person name="Lysak M.A."/>
            <person name="Jenkins J."/>
            <person name="Grimwood J."/>
            <person name="Chapman J."/>
            <person name="Prochnik S."/>
            <person name="Shu S."/>
            <person name="Rokhsar D."/>
            <person name="Schmutz J."/>
            <person name="Weigel D."/>
            <person name="Wright S.I."/>
        </authorList>
    </citation>
    <scope>NUCLEOTIDE SEQUENCE [LARGE SCALE GENOMIC DNA]</scope>
    <source>
        <strain evidence="3">cv. Monte Gargano</strain>
    </source>
</reference>
<keyword evidence="3" id="KW-1185">Reference proteome</keyword>
<feature type="non-terminal residue" evidence="2">
    <location>
        <position position="1"/>
    </location>
</feature>
<gene>
    <name evidence="2" type="ORF">CARUB_v10019613mg</name>
</gene>
<dbReference type="InterPro" id="IPR012891">
    <property type="entry name" value="GCK_dom"/>
</dbReference>
<organism evidence="2 3">
    <name type="scientific">Capsella rubella</name>
    <dbReference type="NCBI Taxonomy" id="81985"/>
    <lineage>
        <taxon>Eukaryota</taxon>
        <taxon>Viridiplantae</taxon>
        <taxon>Streptophyta</taxon>
        <taxon>Embryophyta</taxon>
        <taxon>Tracheophyta</taxon>
        <taxon>Spermatophyta</taxon>
        <taxon>Magnoliopsida</taxon>
        <taxon>eudicotyledons</taxon>
        <taxon>Gunneridae</taxon>
        <taxon>Pentapetalae</taxon>
        <taxon>rosids</taxon>
        <taxon>malvids</taxon>
        <taxon>Brassicales</taxon>
        <taxon>Brassicaceae</taxon>
        <taxon>Camelineae</taxon>
        <taxon>Capsella</taxon>
    </lineage>
</organism>
<dbReference type="PANTHER" id="PTHR34357:SF14">
    <property type="entry name" value="F7A19.14 PROTEIN-RELATED"/>
    <property type="match status" value="1"/>
</dbReference>
<evidence type="ECO:0000259" key="1">
    <source>
        <dbReference type="SMART" id="SM01227"/>
    </source>
</evidence>
<proteinExistence type="predicted"/>
<dbReference type="OrthoDB" id="1106888at2759"/>
<evidence type="ECO:0000313" key="2">
    <source>
        <dbReference type="EMBL" id="EOA26175.1"/>
    </source>
</evidence>
<sequence>SDDNNLNETNKEKEEDCDECWLRRFLKKGGCKDEFIEVDHCEDSKKCRDARLKLNTCMYANVNYYGQYLAMQKAMFTQSLKDLEKGEEAAAAAAAKNEEEEETKGK</sequence>
<dbReference type="EMBL" id="KB870809">
    <property type="protein sequence ID" value="EOA26175.1"/>
    <property type="molecule type" value="Genomic_DNA"/>
</dbReference>